<feature type="non-terminal residue" evidence="13">
    <location>
        <position position="1"/>
    </location>
</feature>
<name>A0A851PAL5_9GALL</name>
<evidence type="ECO:0000256" key="8">
    <source>
        <dbReference type="ARBA" id="ARBA00023180"/>
    </source>
</evidence>
<dbReference type="Pfam" id="PF10162">
    <property type="entry name" value="G8"/>
    <property type="match status" value="2"/>
</dbReference>
<dbReference type="PANTHER" id="PTHR46769">
    <property type="entry name" value="POLYCYSTIC KIDNEY AND HEPATIC DISEASE 1 (AUTOSOMAL RECESSIVE)-LIKE 1"/>
    <property type="match status" value="1"/>
</dbReference>
<evidence type="ECO:0000256" key="4">
    <source>
        <dbReference type="ARBA" id="ARBA00022692"/>
    </source>
</evidence>
<gene>
    <name evidence="13" type="primary">Pkhd1_1</name>
    <name evidence="13" type="ORF">PENPIL_R14925</name>
</gene>
<feature type="region of interest" description="Disordered" evidence="9">
    <location>
        <begin position="2195"/>
        <end position="2235"/>
    </location>
</feature>
<keyword evidence="7 10" id="KW-0472">Membrane</keyword>
<dbReference type="InterPro" id="IPR019316">
    <property type="entry name" value="G8_domain"/>
</dbReference>
<dbReference type="EMBL" id="WBMW01004813">
    <property type="protein sequence ID" value="NXC48112.1"/>
    <property type="molecule type" value="Genomic_DNA"/>
</dbReference>
<feature type="non-terminal residue" evidence="13">
    <location>
        <position position="2235"/>
    </location>
</feature>
<evidence type="ECO:0000256" key="6">
    <source>
        <dbReference type="ARBA" id="ARBA00022989"/>
    </source>
</evidence>
<evidence type="ECO:0000256" key="3">
    <source>
        <dbReference type="ARBA" id="ARBA00022475"/>
    </source>
</evidence>
<accession>A0A851PAL5</accession>
<evidence type="ECO:0000256" key="1">
    <source>
        <dbReference type="ARBA" id="ARBA00004167"/>
    </source>
</evidence>
<dbReference type="PROSITE" id="PS51484">
    <property type="entry name" value="G8"/>
    <property type="match status" value="2"/>
</dbReference>
<dbReference type="PANTHER" id="PTHR46769:SF1">
    <property type="entry name" value="FIBROCYSTIN"/>
    <property type="match status" value="1"/>
</dbReference>
<feature type="compositionally biased region" description="Polar residues" evidence="9">
    <location>
        <begin position="2152"/>
        <end position="2177"/>
    </location>
</feature>
<feature type="domain" description="G8" evidence="12">
    <location>
        <begin position="938"/>
        <end position="1064"/>
    </location>
</feature>
<organism evidence="13 14">
    <name type="scientific">Penelope pileata</name>
    <dbReference type="NCBI Taxonomy" id="1118817"/>
    <lineage>
        <taxon>Eukaryota</taxon>
        <taxon>Metazoa</taxon>
        <taxon>Chordata</taxon>
        <taxon>Craniata</taxon>
        <taxon>Vertebrata</taxon>
        <taxon>Euteleostomi</taxon>
        <taxon>Archelosauria</taxon>
        <taxon>Archosauria</taxon>
        <taxon>Dinosauria</taxon>
        <taxon>Saurischia</taxon>
        <taxon>Theropoda</taxon>
        <taxon>Coelurosauria</taxon>
        <taxon>Aves</taxon>
        <taxon>Neognathae</taxon>
        <taxon>Galloanserae</taxon>
        <taxon>Galliformes</taxon>
        <taxon>Cracidae</taxon>
        <taxon>Penelope</taxon>
    </lineage>
</organism>
<dbReference type="InterPro" id="IPR006626">
    <property type="entry name" value="PbH1"/>
</dbReference>
<dbReference type="SMART" id="SM00710">
    <property type="entry name" value="PbH1"/>
    <property type="match status" value="7"/>
</dbReference>
<evidence type="ECO:0000256" key="9">
    <source>
        <dbReference type="SAM" id="MobiDB-lite"/>
    </source>
</evidence>
<evidence type="ECO:0000256" key="2">
    <source>
        <dbReference type="ARBA" id="ARBA00004236"/>
    </source>
</evidence>
<dbReference type="InterPro" id="IPR011050">
    <property type="entry name" value="Pectin_lyase_fold/virulence"/>
</dbReference>
<feature type="transmembrane region" description="Helical" evidence="10">
    <location>
        <begin position="2045"/>
        <end position="2067"/>
    </location>
</feature>
<dbReference type="OrthoDB" id="120976at2759"/>
<evidence type="ECO:0000259" key="12">
    <source>
        <dbReference type="PROSITE" id="PS51484"/>
    </source>
</evidence>
<keyword evidence="14" id="KW-1185">Reference proteome</keyword>
<keyword evidence="5 11" id="KW-0732">Signal</keyword>
<keyword evidence="3" id="KW-1003">Cell membrane</keyword>
<dbReference type="SMART" id="SM01225">
    <property type="entry name" value="G8"/>
    <property type="match status" value="2"/>
</dbReference>
<evidence type="ECO:0000256" key="7">
    <source>
        <dbReference type="ARBA" id="ARBA00023136"/>
    </source>
</evidence>
<evidence type="ECO:0000313" key="14">
    <source>
        <dbReference type="Proteomes" id="UP000613066"/>
    </source>
</evidence>
<dbReference type="InterPro" id="IPR055401">
    <property type="entry name" value="CEMIP_beta-hel_dom"/>
</dbReference>
<feature type="region of interest" description="Disordered" evidence="9">
    <location>
        <begin position="2076"/>
        <end position="2098"/>
    </location>
</feature>
<evidence type="ECO:0000256" key="11">
    <source>
        <dbReference type="SAM" id="SignalP"/>
    </source>
</evidence>
<dbReference type="Pfam" id="PF24606">
    <property type="entry name" value="CEMIP_beta-hel"/>
    <property type="match status" value="1"/>
</dbReference>
<feature type="domain" description="G8" evidence="12">
    <location>
        <begin position="142"/>
        <end position="266"/>
    </location>
</feature>
<proteinExistence type="predicted"/>
<keyword evidence="4 10" id="KW-0812">Transmembrane</keyword>
<comment type="subcellular location">
    <subcellularLocation>
        <location evidence="2">Cell membrane</location>
    </subcellularLocation>
    <subcellularLocation>
        <location evidence="1">Membrane</location>
        <topology evidence="1">Single-pass membrane protein</topology>
    </subcellularLocation>
</comment>
<protein>
    <submittedName>
        <fullName evidence="13">PKHD1 protein</fullName>
    </submittedName>
</protein>
<feature type="region of interest" description="Disordered" evidence="9">
    <location>
        <begin position="2152"/>
        <end position="2180"/>
    </location>
</feature>
<keyword evidence="6 10" id="KW-1133">Transmembrane helix</keyword>
<evidence type="ECO:0000313" key="13">
    <source>
        <dbReference type="EMBL" id="NXC48112.1"/>
    </source>
</evidence>
<dbReference type="SUPFAM" id="SSF51126">
    <property type="entry name" value="Pectin lyase-like"/>
    <property type="match status" value="2"/>
</dbReference>
<keyword evidence="8" id="KW-0325">Glycoprotein</keyword>
<dbReference type="InterPro" id="IPR012334">
    <property type="entry name" value="Pectin_lyas_fold"/>
</dbReference>
<dbReference type="InterPro" id="IPR052387">
    <property type="entry name" value="Fibrocystin"/>
</dbReference>
<dbReference type="Gene3D" id="2.160.20.10">
    <property type="entry name" value="Single-stranded right-handed beta-helix, Pectin lyase-like"/>
    <property type="match status" value="2"/>
</dbReference>
<reference evidence="13" key="1">
    <citation type="submission" date="2019-09" db="EMBL/GenBank/DDBJ databases">
        <title>Bird 10,000 Genomes (B10K) Project - Family phase.</title>
        <authorList>
            <person name="Zhang G."/>
        </authorList>
    </citation>
    <scope>NUCLEOTIDE SEQUENCE</scope>
    <source>
        <strain evidence="13">B10K-DU-001-08</strain>
        <tissue evidence="13">Muscle</tissue>
    </source>
</reference>
<evidence type="ECO:0000256" key="10">
    <source>
        <dbReference type="SAM" id="Phobius"/>
    </source>
</evidence>
<dbReference type="GO" id="GO:0005886">
    <property type="term" value="C:plasma membrane"/>
    <property type="evidence" value="ECO:0007669"/>
    <property type="project" value="UniProtKB-SubCell"/>
</dbReference>
<feature type="chain" id="PRO_5032372369" evidence="11">
    <location>
        <begin position="22"/>
        <end position="2235"/>
    </location>
</feature>
<sequence length="2235" mass="245607">CSPPVFAASLAILCGLTHSSADCREDRSTYIECDVQVVVGSYRQQGPMSYLYLCGDSGAQWHQGDTGPSQRHFAGLFVSPKVERDEVLIYNSSCNITMETEAEMECEGANQPITAKITEIWKNWGQNTQPALQFCGRWAEGSSWPDGRPPQDGANVTVEDGRTLLLGSATAALHLLHLRGGKLLFTGPGPVELHAHYILISDGGELRVGSSEAPFRHRAHIYLHGSLHSPPLFPYGVKFLAVKNGTLSIHGEPGWMPKVAFTHLKSSALANHTRLVLREPVDWQPGDEIIVGRTGLGYAQQQEETAVIEFVNNTELYLRSPLRYSHDVGEERVNGQSLPLTAVVALISRRVVVQGNVTRERISHLRECAKAGVTRGGSPCLYKRSEKQLGSRDLGAVVIVEAFQGMTNQLQVEGVQFRHMGQPFRQHHSALMVAGNARMADSYIRGCCILDSFGQGLHLTGISNLSVDSNVFYNIAGHGLLLGSGLEKGNRVRNNVMIGLSGTDGLSNIETLSPAGIYVRAPANHIEGNTVCAAGYGYFFHLSPEGPSIMPLLSFSENTAHSCSRHGLLVYPEYLPDSPNSPVQFNSFTVWSSQGGAQIFRSSNLKLQNFRIYACTDFGIDIVESLGNTSVANSFLIGRIEQKDRTCMSTGLKTPKRYQLFITNTTFRNFDMNTCTAIRTCSGCYQGQGGFTVRAEHLTFTNSPSQVSFPFPHSAILEDLDGSISGQEGSCLLPSTDILAASCTASANFSQASGGSVCGKDLVFHRMSLHLKEAPDIPYNLTVTDSRNKTTTVNYVPDTLSNLYGWMCLLLDKETYTLTFDNPLVSKQLQYSVTFSSFTAGNYLLVEHKDLPAHPEVVVSCGKRTGQPLQSLPSYGHHRSCDWYFNSTLKKLTYLVTGADLIQFVLKEKERVPTLPTSAPSDAILKWSHPETWKDVEKGWGGSNCSIPGPGEDVIILPNRTILVDTTLPPLRGLYILGTLEFPTNSSNVLSAACIVVVGGTLKVGSFHHPLERDLKLLILLRASEGIYCDHLEEINVHPGSIGIYGKVQIYSAYPEKSWTHLEANVAPGNERILVEDEVDWSPGEDIVISSSSYEAHQAEVVTLKEVNGHSITLQERLLHRHIGQPHDTEDGRRIPLSAEVGLLTRNVQIKSDVPCAGKMLVGHFTDSAGREFGGILQLLNVEFLNFGPPQLSAIEFRNITQQSSVVSSSIHGSCGGGIQAVMSNRIWLHDNLVFNTVGPGINLEGQNHSLIGNLVILSRQPEGLLNWVAGIKVNLVIGVSLYGNVVAGSERIGFHIRGQECLSDVEYCSENVAHSNLHGIHLYRGDGFQICTRITGFLSYKNYDYGMMFHLGSSVIIDNVVMVDNTVGLMPVIHCLDAKQCHMGQRFLELRNSVIVATSSTFDCIRDRIEPHAADLTSRDRPPYYPQRGRVGILWPKFTTVSSQRPDNPWHKIVHCPKVLGLMKLKDVTFTGFRKSCYSEDRDVCIMSDADHLGIMPLITAERSRMLHVSEKDKFYFHTASVQTSEDIMFSEKSCKGSRKALFKDLDGGVLDLEPPVSVFPKSEFEWTQFYLQSGIYRDDSKCIFKPSVQGYFCKQTDHALVILENLDPSMDNQELFPVVAVTGSFMDTFSDMASHVSCHPAEHPSTLFSILPTTKLTTVCFPDLTPLTFRLYLLSGQNSTRLPLAIFYNEPLSLHVFTQGKYVSPTPSSFSWNEEAGTNYFSFKDNLLYVLLHEKEPVEVVTGLSLHVAFTVADAIGEEGEANIIRRLADFLQVGHDQVRVVHRVLGGESMLKVISDNVSKKKFHCPNMTFCTSFHSRSGSQKLGRGAVNTRVVQPSDAAGPSKVLIIEFGEPPGHQRNEFQRSLTINSLKNLARTIINTHQTGDLQRGLGLRVDTLMVNQPDLLFPRVDNRSQHPGTCLYVRPYNISVQVQPSDGEIGKQIPVQPQIIFLDKKGRRVDNLGPPSEPWVVSAHLKGSSEAVLKGLTEVQVIDGCASFSSLAVSSSGTNWNLVFTVTSPPGAKFTVISQPFTIFPVPVGEKASLILVVLLSAVASAFVFTLVPCWFKKSKSKKMRTKQVDVPQTGTKPPQKQAQPHEPHIQHCCNQGLNKSGVPVAGETEEIGAVRHAIGQPKEISLQPCEAKSVRKMNTLQRKTSNRDIFSSGSKSDNHQQQCGGTSPEDCLELQQASVLGCSAQKDGPQASAGCKKEREDMDMMCKPQSDVREQIPTGVAAE</sequence>
<dbReference type="Proteomes" id="UP000613066">
    <property type="component" value="Unassembled WGS sequence"/>
</dbReference>
<feature type="signal peptide" evidence="11">
    <location>
        <begin position="1"/>
        <end position="21"/>
    </location>
</feature>
<evidence type="ECO:0000256" key="5">
    <source>
        <dbReference type="ARBA" id="ARBA00022729"/>
    </source>
</evidence>
<comment type="caution">
    <text evidence="13">The sequence shown here is derived from an EMBL/GenBank/DDBJ whole genome shotgun (WGS) entry which is preliminary data.</text>
</comment>
<feature type="compositionally biased region" description="Polar residues" evidence="9">
    <location>
        <begin position="2082"/>
        <end position="2094"/>
    </location>
</feature>
<feature type="compositionally biased region" description="Basic and acidic residues" evidence="9">
    <location>
        <begin position="2207"/>
        <end position="2226"/>
    </location>
</feature>